<reference evidence="1 2" key="1">
    <citation type="submission" date="2019-09" db="EMBL/GenBank/DDBJ databases">
        <title>Genome sequencing of strain KACC 21233.</title>
        <authorList>
            <person name="Heo J."/>
            <person name="Kim S.-J."/>
            <person name="Kim J.-S."/>
            <person name="Hong S.-B."/>
            <person name="Kwon S.-W."/>
        </authorList>
    </citation>
    <scope>NUCLEOTIDE SEQUENCE [LARGE SCALE GENOMIC DNA]</scope>
    <source>
        <strain evidence="1 2">KACC 21233</strain>
        <plasmid evidence="1 2">unnamed1</plasmid>
    </source>
</reference>
<organism evidence="1 2">
    <name type="scientific">Acetobacter vaccinii</name>
    <dbReference type="NCBI Taxonomy" id="2592655"/>
    <lineage>
        <taxon>Bacteria</taxon>
        <taxon>Pseudomonadati</taxon>
        <taxon>Pseudomonadota</taxon>
        <taxon>Alphaproteobacteria</taxon>
        <taxon>Acetobacterales</taxon>
        <taxon>Acetobacteraceae</taxon>
        <taxon>Acetobacter</taxon>
    </lineage>
</organism>
<accession>A0A5C1YR89</accession>
<dbReference type="Proteomes" id="UP000324536">
    <property type="component" value="Plasmid unnamed1"/>
</dbReference>
<dbReference type="EMBL" id="CP043507">
    <property type="protein sequence ID" value="QEO18866.1"/>
    <property type="molecule type" value="Genomic_DNA"/>
</dbReference>
<keyword evidence="2" id="KW-1185">Reference proteome</keyword>
<sequence length="165" mass="18238">METITPAGSQRCACCDFQPARTRVAGTSLCLTCAPAYALDQDGLDHLAHLIWMPRFDQGVLSRMVRAIHAANLLAESVTDTAIHDQAQRGKHILDALIRTRGQARECLGIDSLTQLRKTVSSMAVREFVGRSSMTGLRVLLYRPAWFAPDVDLYRQDLLTALDTP</sequence>
<proteinExistence type="predicted"/>
<geneLocation type="plasmid" evidence="1">
    <name>unnamed1</name>
</geneLocation>
<dbReference type="RefSeq" id="WP_149280520.1">
    <property type="nucleotide sequence ID" value="NZ_CP043507.1"/>
</dbReference>
<name>A0A5C1YR89_9PROT</name>
<dbReference type="AlphaFoldDB" id="A0A5C1YR89"/>
<evidence type="ECO:0000313" key="1">
    <source>
        <dbReference type="EMBL" id="QEO18866.1"/>
    </source>
</evidence>
<dbReference type="OrthoDB" id="7225955at2"/>
<gene>
    <name evidence="1" type="ORF">FLP30_13450</name>
</gene>
<evidence type="ECO:0000313" key="2">
    <source>
        <dbReference type="Proteomes" id="UP000324536"/>
    </source>
</evidence>
<keyword evidence="1" id="KW-0614">Plasmid</keyword>
<protein>
    <submittedName>
        <fullName evidence="1">Uncharacterized protein</fullName>
    </submittedName>
</protein>
<dbReference type="KEGG" id="acek:FLP30_13450"/>